<evidence type="ECO:0000256" key="1">
    <source>
        <dbReference type="ARBA" id="ARBA00022448"/>
    </source>
</evidence>
<keyword evidence="5" id="KW-0249">Electron transport</keyword>
<keyword evidence="7" id="KW-0411">Iron-sulfur</keyword>
<comment type="caution">
    <text evidence="9">The sequence shown here is derived from an EMBL/GenBank/DDBJ whole genome shotgun (WGS) entry which is preliminary data.</text>
</comment>
<dbReference type="EMBL" id="DRUB01000182">
    <property type="protein sequence ID" value="HHR96954.1"/>
    <property type="molecule type" value="Genomic_DNA"/>
</dbReference>
<dbReference type="GO" id="GO:0051539">
    <property type="term" value="F:4 iron, 4 sulfur cluster binding"/>
    <property type="evidence" value="ECO:0007669"/>
    <property type="project" value="UniProtKB-KW"/>
</dbReference>
<dbReference type="Gene3D" id="3.30.70.20">
    <property type="match status" value="2"/>
</dbReference>
<organism evidence="9">
    <name type="scientific">Ignisphaera aggregans</name>
    <dbReference type="NCBI Taxonomy" id="334771"/>
    <lineage>
        <taxon>Archaea</taxon>
        <taxon>Thermoproteota</taxon>
        <taxon>Thermoprotei</taxon>
        <taxon>Desulfurococcales</taxon>
        <taxon>Desulfurococcaceae</taxon>
        <taxon>Ignisphaera</taxon>
    </lineage>
</organism>
<evidence type="ECO:0000256" key="4">
    <source>
        <dbReference type="ARBA" id="ARBA00022737"/>
    </source>
</evidence>
<evidence type="ECO:0000256" key="7">
    <source>
        <dbReference type="ARBA" id="ARBA00023014"/>
    </source>
</evidence>
<accession>A0A7C5YXE7</accession>
<dbReference type="PANTHER" id="PTHR43687">
    <property type="entry name" value="ADENYLYLSULFATE REDUCTASE, BETA SUBUNIT"/>
    <property type="match status" value="1"/>
</dbReference>
<dbReference type="GO" id="GO:0046872">
    <property type="term" value="F:metal ion binding"/>
    <property type="evidence" value="ECO:0007669"/>
    <property type="project" value="UniProtKB-KW"/>
</dbReference>
<keyword evidence="6" id="KW-0408">Iron</keyword>
<dbReference type="PANTHER" id="PTHR43687:SF6">
    <property type="entry name" value="L-ASPARTATE SEMIALDEHYDE SULFURTRANSFERASE IRON-SULFUR SUBUNIT"/>
    <property type="match status" value="1"/>
</dbReference>
<dbReference type="PROSITE" id="PS51379">
    <property type="entry name" value="4FE4S_FER_2"/>
    <property type="match status" value="2"/>
</dbReference>
<keyword evidence="1" id="KW-0813">Transport</keyword>
<proteinExistence type="predicted"/>
<gene>
    <name evidence="9" type="ORF">ENL47_09230</name>
</gene>
<feature type="domain" description="4Fe-4S ferredoxin-type" evidence="8">
    <location>
        <begin position="11"/>
        <end position="40"/>
    </location>
</feature>
<dbReference type="InterPro" id="IPR017896">
    <property type="entry name" value="4Fe4S_Fe-S-bd"/>
</dbReference>
<evidence type="ECO:0000256" key="6">
    <source>
        <dbReference type="ARBA" id="ARBA00023004"/>
    </source>
</evidence>
<evidence type="ECO:0000256" key="5">
    <source>
        <dbReference type="ARBA" id="ARBA00022982"/>
    </source>
</evidence>
<reference evidence="9" key="1">
    <citation type="journal article" date="2020" name="mSystems">
        <title>Genome- and Community-Level Interaction Insights into Carbon Utilization and Element Cycling Functions of Hydrothermarchaeota in Hydrothermal Sediment.</title>
        <authorList>
            <person name="Zhou Z."/>
            <person name="Liu Y."/>
            <person name="Xu W."/>
            <person name="Pan J."/>
            <person name="Luo Z.H."/>
            <person name="Li M."/>
        </authorList>
    </citation>
    <scope>NUCLEOTIDE SEQUENCE [LARGE SCALE GENOMIC DNA]</scope>
    <source>
        <strain evidence="9">SpSt-1</strain>
    </source>
</reference>
<name>A0A7C5YXE7_9CREN</name>
<dbReference type="Pfam" id="PF13237">
    <property type="entry name" value="Fer4_10"/>
    <property type="match status" value="1"/>
</dbReference>
<dbReference type="AlphaFoldDB" id="A0A7C5YXE7"/>
<keyword evidence="4" id="KW-0677">Repeat</keyword>
<sequence>MGFKIVKRYRLLVSIDPNMCIGCGRCVKACLTNALTIVNGKAKLIDEKRCDGFGSCIAACPSNAISLVYREAEDFDWSILKDVKLSNWIDKFRLTSKTLTKILQ</sequence>
<dbReference type="SUPFAM" id="SSF54862">
    <property type="entry name" value="4Fe-4S ferredoxins"/>
    <property type="match status" value="1"/>
</dbReference>
<dbReference type="InterPro" id="IPR050572">
    <property type="entry name" value="Fe-S_Ferredoxin"/>
</dbReference>
<protein>
    <submittedName>
        <fullName evidence="9">4Fe-4S dicluster domain-containing protein</fullName>
    </submittedName>
</protein>
<evidence type="ECO:0000259" key="8">
    <source>
        <dbReference type="PROSITE" id="PS51379"/>
    </source>
</evidence>
<keyword evidence="2" id="KW-0004">4Fe-4S</keyword>
<evidence type="ECO:0000256" key="3">
    <source>
        <dbReference type="ARBA" id="ARBA00022723"/>
    </source>
</evidence>
<keyword evidence="3" id="KW-0479">Metal-binding</keyword>
<feature type="domain" description="4Fe-4S ferredoxin-type" evidence="8">
    <location>
        <begin position="41"/>
        <end position="70"/>
    </location>
</feature>
<evidence type="ECO:0000313" key="9">
    <source>
        <dbReference type="EMBL" id="HHR96954.1"/>
    </source>
</evidence>
<evidence type="ECO:0000256" key="2">
    <source>
        <dbReference type="ARBA" id="ARBA00022485"/>
    </source>
</evidence>